<dbReference type="Pfam" id="PF00756">
    <property type="entry name" value="Esterase"/>
    <property type="match status" value="1"/>
</dbReference>
<dbReference type="GO" id="GO:0016747">
    <property type="term" value="F:acyltransferase activity, transferring groups other than amino-acyl groups"/>
    <property type="evidence" value="ECO:0007669"/>
    <property type="project" value="TreeGrafter"/>
</dbReference>
<dbReference type="Proteomes" id="UP000709959">
    <property type="component" value="Unassembled WGS sequence"/>
</dbReference>
<reference evidence="1 2" key="1">
    <citation type="submission" date="2020-10" db="EMBL/GenBank/DDBJ databases">
        <title>Connecting structure to function with the recovery of over 1000 high-quality activated sludge metagenome-assembled genomes encoding full-length rRNA genes using long-read sequencing.</title>
        <authorList>
            <person name="Singleton C.M."/>
            <person name="Petriglieri F."/>
            <person name="Kristensen J.M."/>
            <person name="Kirkegaard R.H."/>
            <person name="Michaelsen T.Y."/>
            <person name="Andersen M.H."/>
            <person name="Karst S.M."/>
            <person name="Dueholm M.S."/>
            <person name="Nielsen P.H."/>
            <person name="Albertsen M."/>
        </authorList>
    </citation>
    <scope>NUCLEOTIDE SEQUENCE [LARGE SCALE GENOMIC DNA]</scope>
    <source>
        <strain evidence="1">OdNE_18-Q3-R46-58_MAXAC.008</strain>
    </source>
</reference>
<dbReference type="InterPro" id="IPR000801">
    <property type="entry name" value="Esterase-like"/>
</dbReference>
<comment type="caution">
    <text evidence="1">The sequence shown here is derived from an EMBL/GenBank/DDBJ whole genome shotgun (WGS) entry which is preliminary data.</text>
</comment>
<protein>
    <recommendedName>
        <fullName evidence="3">Esterase</fullName>
    </recommendedName>
</protein>
<dbReference type="InterPro" id="IPR050583">
    <property type="entry name" value="Mycobacterial_A85_antigen"/>
</dbReference>
<dbReference type="Gene3D" id="3.40.50.1820">
    <property type="entry name" value="alpha/beta hydrolase"/>
    <property type="match status" value="1"/>
</dbReference>
<sequence>MPALRVLWLLIALVATWFPGRAAALERIPSTRLKREIPVALHVPKEAVIQRWTAAHPGQPMQLVLFLPGAWDGPEDFLREGLAAFLADREAKGELPPSLWVAVTHFQSWYADRADGSFPYERFLMDELLPLLEARHPGFGGTPEARSLAGLSMGGFGALNLAARTGAFSRCLALSPAFVDAPFTSYQWFIRRSLRRTFPLDPVLFAPWNPWSHLGGDAELVIGAGTEDRYHLAGACRDFARLCADRGRPVQVDLRPGGHDWAYWTPVFKDWMPWLVRAPDRGRIVPLANAVSSLAAQAS</sequence>
<dbReference type="AlphaFoldDB" id="A0A936EZ81"/>
<dbReference type="PANTHER" id="PTHR48098:SF1">
    <property type="entry name" value="DIACYLGLYCEROL ACYLTRANSFERASE_MYCOLYLTRANSFERASE AG85A"/>
    <property type="match status" value="1"/>
</dbReference>
<dbReference type="PANTHER" id="PTHR48098">
    <property type="entry name" value="ENTEROCHELIN ESTERASE-RELATED"/>
    <property type="match status" value="1"/>
</dbReference>
<evidence type="ECO:0000313" key="1">
    <source>
        <dbReference type="EMBL" id="MBK8571094.1"/>
    </source>
</evidence>
<accession>A0A936EZ81</accession>
<proteinExistence type="predicted"/>
<dbReference type="InterPro" id="IPR029058">
    <property type="entry name" value="AB_hydrolase_fold"/>
</dbReference>
<gene>
    <name evidence="1" type="ORF">IPN91_00340</name>
</gene>
<dbReference type="SUPFAM" id="SSF53474">
    <property type="entry name" value="alpha/beta-Hydrolases"/>
    <property type="match status" value="1"/>
</dbReference>
<organism evidence="1 2">
    <name type="scientific">Candidatus Geothrix odensensis</name>
    <dbReference type="NCBI Taxonomy" id="2954440"/>
    <lineage>
        <taxon>Bacteria</taxon>
        <taxon>Pseudomonadati</taxon>
        <taxon>Acidobacteriota</taxon>
        <taxon>Holophagae</taxon>
        <taxon>Holophagales</taxon>
        <taxon>Holophagaceae</taxon>
        <taxon>Geothrix</taxon>
    </lineage>
</organism>
<evidence type="ECO:0008006" key="3">
    <source>
        <dbReference type="Google" id="ProtNLM"/>
    </source>
</evidence>
<dbReference type="EMBL" id="JADKCH010000001">
    <property type="protein sequence ID" value="MBK8571094.1"/>
    <property type="molecule type" value="Genomic_DNA"/>
</dbReference>
<name>A0A936EZ81_9BACT</name>
<evidence type="ECO:0000313" key="2">
    <source>
        <dbReference type="Proteomes" id="UP000709959"/>
    </source>
</evidence>